<name>A0A6I4P258_9MICO</name>
<organism evidence="6 7">
    <name type="scientific">Agromyces seonyuensis</name>
    <dbReference type="NCBI Taxonomy" id="2662446"/>
    <lineage>
        <taxon>Bacteria</taxon>
        <taxon>Bacillati</taxon>
        <taxon>Actinomycetota</taxon>
        <taxon>Actinomycetes</taxon>
        <taxon>Micrococcales</taxon>
        <taxon>Microbacteriaceae</taxon>
        <taxon>Agromyces</taxon>
    </lineage>
</organism>
<evidence type="ECO:0000256" key="2">
    <source>
        <dbReference type="ARBA" id="ARBA00022643"/>
    </source>
</evidence>
<protein>
    <submittedName>
        <fullName evidence="6">TIGR03560 family F420-dependent LLM class oxidoreductase</fullName>
    </submittedName>
</protein>
<dbReference type="AlphaFoldDB" id="A0A6I4P258"/>
<dbReference type="Proteomes" id="UP000438182">
    <property type="component" value="Unassembled WGS sequence"/>
</dbReference>
<dbReference type="GO" id="GO:0008726">
    <property type="term" value="F:alkanesulfonate monooxygenase activity"/>
    <property type="evidence" value="ECO:0007669"/>
    <property type="project" value="TreeGrafter"/>
</dbReference>
<evidence type="ECO:0000313" key="7">
    <source>
        <dbReference type="Proteomes" id="UP000438182"/>
    </source>
</evidence>
<dbReference type="RefSeq" id="WP_160426154.1">
    <property type="nucleotide sequence ID" value="NZ_WSTA01000073.1"/>
</dbReference>
<keyword evidence="7" id="KW-1185">Reference proteome</keyword>
<proteinExistence type="predicted"/>
<evidence type="ECO:0000256" key="3">
    <source>
        <dbReference type="ARBA" id="ARBA00023002"/>
    </source>
</evidence>
<comment type="caution">
    <text evidence="6">The sequence shown here is derived from an EMBL/GenBank/DDBJ whole genome shotgun (WGS) entry which is preliminary data.</text>
</comment>
<evidence type="ECO:0000256" key="1">
    <source>
        <dbReference type="ARBA" id="ARBA00022630"/>
    </source>
</evidence>
<evidence type="ECO:0000313" key="6">
    <source>
        <dbReference type="EMBL" id="MWB99682.1"/>
    </source>
</evidence>
<dbReference type="InterPro" id="IPR011251">
    <property type="entry name" value="Luciferase-like_dom"/>
</dbReference>
<keyword evidence="3" id="KW-0560">Oxidoreductase</keyword>
<dbReference type="PANTHER" id="PTHR42847">
    <property type="entry name" value="ALKANESULFONATE MONOOXYGENASE"/>
    <property type="match status" value="1"/>
</dbReference>
<dbReference type="EMBL" id="WSTA01000073">
    <property type="protein sequence ID" value="MWB99682.1"/>
    <property type="molecule type" value="Genomic_DNA"/>
</dbReference>
<keyword evidence="2" id="KW-0288">FMN</keyword>
<dbReference type="PANTHER" id="PTHR42847:SF8">
    <property type="entry name" value="CONSERVED PROTEIN"/>
    <property type="match status" value="1"/>
</dbReference>
<keyword evidence="4" id="KW-0503">Monooxygenase</keyword>
<dbReference type="InterPro" id="IPR019952">
    <property type="entry name" value="F420_OxRdatse_Rv1855c_pred"/>
</dbReference>
<dbReference type="InterPro" id="IPR036661">
    <property type="entry name" value="Luciferase-like_sf"/>
</dbReference>
<evidence type="ECO:0000256" key="4">
    <source>
        <dbReference type="ARBA" id="ARBA00023033"/>
    </source>
</evidence>
<dbReference type="SUPFAM" id="SSF51679">
    <property type="entry name" value="Bacterial luciferase-like"/>
    <property type="match status" value="1"/>
</dbReference>
<dbReference type="InterPro" id="IPR050172">
    <property type="entry name" value="SsuD_RutA_monooxygenase"/>
</dbReference>
<keyword evidence="1" id="KW-0285">Flavoprotein</keyword>
<dbReference type="Pfam" id="PF00296">
    <property type="entry name" value="Bac_luciferase"/>
    <property type="match status" value="1"/>
</dbReference>
<sequence>MRFGMFIPQGWRHDLVGIDPAEHWAVMRGLAERADAGPWESIWVYDHFHTVPAPTDQATHEAWALMSAFAATTSRVRLGQMCTCLGYRNPGVLAKTALTADLISGGRVELGIGAGWYEHEWRAYGFGFPDAPTRLRMLREGVEVLHQAFTTGRADFSGEFSDFDGAIFEPRSTQPGGLPIWVAGGGEKVTLKIAAKYADYTNFSGPLEDFVHKSAVLDAHCAALGRDPQEITRSANFNLLLAEDEAELGDKLAVLRERVLPHLGGETTERFLDDYRGTPGVGTPEQVAERLAERAAHGLAYTIVYSPEAAYDTRTLELFEQRVMPELG</sequence>
<evidence type="ECO:0000259" key="5">
    <source>
        <dbReference type="Pfam" id="PF00296"/>
    </source>
</evidence>
<dbReference type="NCBIfam" id="TIGR03560">
    <property type="entry name" value="F420_Rv1855c"/>
    <property type="match status" value="1"/>
</dbReference>
<reference evidence="6 7" key="1">
    <citation type="submission" date="2019-12" db="EMBL/GenBank/DDBJ databases">
        <authorList>
            <person name="Kim Y.S."/>
        </authorList>
    </citation>
    <scope>NUCLEOTIDE SEQUENCE [LARGE SCALE GENOMIC DNA]</scope>
    <source>
        <strain evidence="6 7">MMS17-SY077</strain>
    </source>
</reference>
<accession>A0A6I4P258</accession>
<dbReference type="Gene3D" id="3.20.20.30">
    <property type="entry name" value="Luciferase-like domain"/>
    <property type="match status" value="1"/>
</dbReference>
<gene>
    <name evidence="6" type="ORF">GB864_14110</name>
</gene>
<dbReference type="GO" id="GO:0046306">
    <property type="term" value="P:alkanesulfonate catabolic process"/>
    <property type="evidence" value="ECO:0007669"/>
    <property type="project" value="TreeGrafter"/>
</dbReference>
<feature type="domain" description="Luciferase-like" evidence="5">
    <location>
        <begin position="1"/>
        <end position="298"/>
    </location>
</feature>